<protein>
    <submittedName>
        <fullName evidence="1">Uncharacterized protein</fullName>
    </submittedName>
</protein>
<name>A0A1C4D7E3_9BACT</name>
<dbReference type="STRING" id="1335309.GA0116948_105114"/>
<organism evidence="1 2">
    <name type="scientific">Chitinophaga costaii</name>
    <dbReference type="NCBI Taxonomy" id="1335309"/>
    <lineage>
        <taxon>Bacteria</taxon>
        <taxon>Pseudomonadati</taxon>
        <taxon>Bacteroidota</taxon>
        <taxon>Chitinophagia</taxon>
        <taxon>Chitinophagales</taxon>
        <taxon>Chitinophagaceae</taxon>
        <taxon>Chitinophaga</taxon>
    </lineage>
</organism>
<proteinExistence type="predicted"/>
<sequence>MRNPAQYKEFLVTHIRIVMHDIEPFYNWRHLYTAEEDELSPFYGREYSEFEYSNTVYNYYIHPQWDEFGARNLYMKVLFADYQFNYAIIELIGEWNDCIENDIMTLKRDVVDIFIAQGIYKFILITENVLNFHSSDDCYYEEWWDDIKDEGGWMVSVDMPEQTRQEFENAHLDNYIHLLDIDKWRTYQPQHLYNLIDNMMLRRLE</sequence>
<dbReference type="Proteomes" id="UP000242818">
    <property type="component" value="Unassembled WGS sequence"/>
</dbReference>
<reference evidence="1 2" key="1">
    <citation type="submission" date="2016-08" db="EMBL/GenBank/DDBJ databases">
        <authorList>
            <person name="Seilhamer J.J."/>
        </authorList>
    </citation>
    <scope>NUCLEOTIDE SEQUENCE [LARGE SCALE GENOMIC DNA]</scope>
    <source>
        <strain evidence="1 2">A37T2</strain>
    </source>
</reference>
<evidence type="ECO:0000313" key="1">
    <source>
        <dbReference type="EMBL" id="SCC27354.1"/>
    </source>
</evidence>
<keyword evidence="2" id="KW-1185">Reference proteome</keyword>
<gene>
    <name evidence="1" type="ORF">GA0116948_105114</name>
</gene>
<dbReference type="AlphaFoldDB" id="A0A1C4D7E3"/>
<evidence type="ECO:0000313" key="2">
    <source>
        <dbReference type="Proteomes" id="UP000242818"/>
    </source>
</evidence>
<dbReference type="EMBL" id="FMAR01000005">
    <property type="protein sequence ID" value="SCC27354.1"/>
    <property type="molecule type" value="Genomic_DNA"/>
</dbReference>
<accession>A0A1C4D7E3</accession>